<dbReference type="GO" id="GO:0046951">
    <property type="term" value="P:ketone body biosynthetic process"/>
    <property type="evidence" value="ECO:0007669"/>
    <property type="project" value="TreeGrafter"/>
</dbReference>
<dbReference type="GO" id="GO:0046912">
    <property type="term" value="F:acyltransferase activity, acyl groups converted into alkyl on transfer"/>
    <property type="evidence" value="ECO:0007669"/>
    <property type="project" value="InterPro"/>
</dbReference>
<dbReference type="InterPro" id="IPR013785">
    <property type="entry name" value="Aldolase_TIM"/>
</dbReference>
<evidence type="ECO:0000256" key="1">
    <source>
        <dbReference type="ARBA" id="ARBA00009405"/>
    </source>
</evidence>
<evidence type="ECO:0000256" key="4">
    <source>
        <dbReference type="ARBA" id="ARBA00023239"/>
    </source>
</evidence>
<gene>
    <name evidence="7" type="ORF">DSCO28_46080</name>
</gene>
<dbReference type="PROSITE" id="PS50991">
    <property type="entry name" value="PYR_CT"/>
    <property type="match status" value="1"/>
</dbReference>
<evidence type="ECO:0000256" key="5">
    <source>
        <dbReference type="RuleBase" id="RU003523"/>
    </source>
</evidence>
<accession>A0A5K7ZUX4</accession>
<keyword evidence="2 5" id="KW-0808">Transferase</keyword>
<keyword evidence="4 7" id="KW-0456">Lyase</keyword>
<reference evidence="7 8" key="1">
    <citation type="submission" date="2019-11" db="EMBL/GenBank/DDBJ databases">
        <title>Comparative genomics of hydrocarbon-degrading Desulfosarcina strains.</title>
        <authorList>
            <person name="Watanabe M."/>
            <person name="Kojima H."/>
            <person name="Fukui M."/>
        </authorList>
    </citation>
    <scope>NUCLEOTIDE SEQUENCE [LARGE SCALE GENOMIC DNA]</scope>
    <source>
        <strain evidence="7 8">28bB2T</strain>
    </source>
</reference>
<dbReference type="NCBIfam" id="NF004283">
    <property type="entry name" value="PRK05692.1"/>
    <property type="match status" value="1"/>
</dbReference>
<dbReference type="AlphaFoldDB" id="A0A5K7ZUX4"/>
<dbReference type="EMBL" id="AP021876">
    <property type="protein sequence ID" value="BBO84042.1"/>
    <property type="molecule type" value="Genomic_DNA"/>
</dbReference>
<dbReference type="Pfam" id="PF00682">
    <property type="entry name" value="HMGL-like"/>
    <property type="match status" value="1"/>
</dbReference>
<name>A0A5K7ZUX4_9BACT</name>
<dbReference type="GO" id="GO:0046872">
    <property type="term" value="F:metal ion binding"/>
    <property type="evidence" value="ECO:0007669"/>
    <property type="project" value="UniProtKB-KW"/>
</dbReference>
<proteinExistence type="inferred from homology"/>
<keyword evidence="3" id="KW-0479">Metal-binding</keyword>
<dbReference type="GO" id="GO:0006552">
    <property type="term" value="P:L-leucine catabolic process"/>
    <property type="evidence" value="ECO:0007669"/>
    <property type="project" value="TreeGrafter"/>
</dbReference>
<evidence type="ECO:0000256" key="3">
    <source>
        <dbReference type="ARBA" id="ARBA00022723"/>
    </source>
</evidence>
<dbReference type="InterPro" id="IPR000891">
    <property type="entry name" value="PYR_CT"/>
</dbReference>
<dbReference type="Proteomes" id="UP000425960">
    <property type="component" value="Chromosome"/>
</dbReference>
<feature type="domain" description="Pyruvate carboxyltransferase" evidence="6">
    <location>
        <begin position="10"/>
        <end position="277"/>
    </location>
</feature>
<dbReference type="PANTHER" id="PTHR42738">
    <property type="entry name" value="HYDROXYMETHYLGLUTARYL-COA LYASE"/>
    <property type="match status" value="1"/>
</dbReference>
<dbReference type="InterPro" id="IPR002034">
    <property type="entry name" value="AIPM/Hcit_synth_CS"/>
</dbReference>
<evidence type="ECO:0000256" key="2">
    <source>
        <dbReference type="ARBA" id="ARBA00022679"/>
    </source>
</evidence>
<dbReference type="PANTHER" id="PTHR42738:SF7">
    <property type="entry name" value="HYDROXYMETHYLGLUTARYL-COA LYASE"/>
    <property type="match status" value="1"/>
</dbReference>
<dbReference type="Gene3D" id="3.20.20.70">
    <property type="entry name" value="Aldolase class I"/>
    <property type="match status" value="1"/>
</dbReference>
<evidence type="ECO:0000259" key="6">
    <source>
        <dbReference type="PROSITE" id="PS50991"/>
    </source>
</evidence>
<dbReference type="CDD" id="cd07938">
    <property type="entry name" value="DRE_TIM_HMGL"/>
    <property type="match status" value="1"/>
</dbReference>
<dbReference type="PROSITE" id="PS00815">
    <property type="entry name" value="AIPM_HOMOCIT_SYNTH_1"/>
    <property type="match status" value="1"/>
</dbReference>
<evidence type="ECO:0000313" key="7">
    <source>
        <dbReference type="EMBL" id="BBO84042.1"/>
    </source>
</evidence>
<comment type="similarity">
    <text evidence="1">Belongs to the HMG-CoA lyase family.</text>
</comment>
<dbReference type="KEGG" id="dov:DSCO28_46080"/>
<sequence>MHPKATPPELLLEDEALRDGLQVEARIFSLEEKLHLFRLMRNAGVKRIQVGAFVHSRIIPQMADTDELVRTIGKQDATVVSALILNDKGLERALDCGVSHLSMSVSMSDTHSRKNARKPAAEALASMTRLIGDALKSGLDVRAGLQCVFGCIYEGRISEDAVLRATEKMVATGVKEINLADTTGMATPLAIRKMVTHVQDAFPGIRISLHLHDTRGLGLANMFAGYEAGVRSFDTCTAGLGGCPFVKGAAGNVPTEDAVNLFESMGIATGIDLAALCEAVDYLETTLVRPLPGRMRRVFVHSQEQGDVRETSKQNPG</sequence>
<dbReference type="SUPFAM" id="SSF51569">
    <property type="entry name" value="Aldolase"/>
    <property type="match status" value="1"/>
</dbReference>
<dbReference type="GO" id="GO:0004419">
    <property type="term" value="F:hydroxymethylglutaryl-CoA lyase activity"/>
    <property type="evidence" value="ECO:0007669"/>
    <property type="project" value="TreeGrafter"/>
</dbReference>
<comment type="similarity">
    <text evidence="5">Belongs to the alpha-IPM synthase/homocitrate synthase family.</text>
</comment>
<dbReference type="RefSeq" id="WP_155324089.1">
    <property type="nucleotide sequence ID" value="NZ_AP021876.1"/>
</dbReference>
<protein>
    <submittedName>
        <fullName evidence="7">Hydroxymethylglutaryl-CoA lyase</fullName>
    </submittedName>
</protein>
<evidence type="ECO:0000313" key="8">
    <source>
        <dbReference type="Proteomes" id="UP000425960"/>
    </source>
</evidence>
<organism evidence="7 8">
    <name type="scientific">Desulfosarcina ovata subsp. sediminis</name>
    <dbReference type="NCBI Taxonomy" id="885957"/>
    <lineage>
        <taxon>Bacteria</taxon>
        <taxon>Pseudomonadati</taxon>
        <taxon>Thermodesulfobacteriota</taxon>
        <taxon>Desulfobacteria</taxon>
        <taxon>Desulfobacterales</taxon>
        <taxon>Desulfosarcinaceae</taxon>
        <taxon>Desulfosarcina</taxon>
    </lineage>
</organism>
<dbReference type="InterPro" id="IPR043594">
    <property type="entry name" value="HMGL"/>
</dbReference>